<comment type="similarity">
    <text evidence="1">Belongs to the PPR family. PCMP-H subfamily.</text>
</comment>
<dbReference type="FunFam" id="1.25.40.10:FF:000073">
    <property type="entry name" value="Pentatricopeptide repeat-containing protein chloroplastic"/>
    <property type="match status" value="1"/>
</dbReference>
<dbReference type="GO" id="GO:0009451">
    <property type="term" value="P:RNA modification"/>
    <property type="evidence" value="ECO:0007669"/>
    <property type="project" value="InterPro"/>
</dbReference>
<feature type="repeat" description="PPR" evidence="3">
    <location>
        <begin position="498"/>
        <end position="532"/>
    </location>
</feature>
<keyword evidence="5" id="KW-1185">Reference proteome</keyword>
<dbReference type="Pfam" id="PF01535">
    <property type="entry name" value="PPR"/>
    <property type="match status" value="3"/>
</dbReference>
<name>A0AAD7Q5Q3_QUISA</name>
<dbReference type="FunFam" id="1.25.40.10:FF:000158">
    <property type="entry name" value="pentatricopeptide repeat-containing protein At2g33680"/>
    <property type="match status" value="1"/>
</dbReference>
<dbReference type="EMBL" id="JARAOO010000003">
    <property type="protein sequence ID" value="KAJ7975335.1"/>
    <property type="molecule type" value="Genomic_DNA"/>
</dbReference>
<accession>A0AAD7Q5Q3</accession>
<feature type="repeat" description="PPR" evidence="3">
    <location>
        <begin position="326"/>
        <end position="361"/>
    </location>
</feature>
<dbReference type="FunFam" id="1.25.40.10:FF:000725">
    <property type="entry name" value="Pentatricopeptide repeat-containing protein At3g63370, chloroplastic"/>
    <property type="match status" value="1"/>
</dbReference>
<organism evidence="4 5">
    <name type="scientific">Quillaja saponaria</name>
    <name type="common">Soap bark tree</name>
    <dbReference type="NCBI Taxonomy" id="32244"/>
    <lineage>
        <taxon>Eukaryota</taxon>
        <taxon>Viridiplantae</taxon>
        <taxon>Streptophyta</taxon>
        <taxon>Embryophyta</taxon>
        <taxon>Tracheophyta</taxon>
        <taxon>Spermatophyta</taxon>
        <taxon>Magnoliopsida</taxon>
        <taxon>eudicotyledons</taxon>
        <taxon>Gunneridae</taxon>
        <taxon>Pentapetalae</taxon>
        <taxon>rosids</taxon>
        <taxon>fabids</taxon>
        <taxon>Fabales</taxon>
        <taxon>Quillajaceae</taxon>
        <taxon>Quillaja</taxon>
    </lineage>
</organism>
<feature type="repeat" description="PPR" evidence="3">
    <location>
        <begin position="124"/>
        <end position="158"/>
    </location>
</feature>
<feature type="repeat" description="PPR" evidence="3">
    <location>
        <begin position="397"/>
        <end position="427"/>
    </location>
</feature>
<dbReference type="InterPro" id="IPR002885">
    <property type="entry name" value="PPR_rpt"/>
</dbReference>
<dbReference type="Pfam" id="PF20431">
    <property type="entry name" value="E_motif"/>
    <property type="match status" value="1"/>
</dbReference>
<reference evidence="4" key="1">
    <citation type="journal article" date="2023" name="Science">
        <title>Elucidation of the pathway for biosynthesis of saponin adjuvants from the soapbark tree.</title>
        <authorList>
            <person name="Reed J."/>
            <person name="Orme A."/>
            <person name="El-Demerdash A."/>
            <person name="Owen C."/>
            <person name="Martin L.B.B."/>
            <person name="Misra R.C."/>
            <person name="Kikuchi S."/>
            <person name="Rejzek M."/>
            <person name="Martin A.C."/>
            <person name="Harkess A."/>
            <person name="Leebens-Mack J."/>
            <person name="Louveau T."/>
            <person name="Stephenson M.J."/>
            <person name="Osbourn A."/>
        </authorList>
    </citation>
    <scope>NUCLEOTIDE SEQUENCE</scope>
    <source>
        <strain evidence="4">S10</strain>
    </source>
</reference>
<sequence length="749" mass="83921">MLWARCLWRHKPSFPNGKRGFSYGYVHYKTTDSFSQKVSTQEAIEVHYDFSDNLNSPHKYVALLEDCILSKSLFKGKKIHECLIKNGICTMEYFSVLEKLVHLYVTCNEVVLARSVFDEIPNPNVILWNLMIRAYAWNGPFGKAVDLYHQMLELGIRPTKFTFPFVLKACSALQDIEAGKEIHDHVEKLGLDSDIFVCTALIDLYAKCGDLREAQRLFNNMSFRDIVAWNAMIAGFSLHGLYDDTIQLVVQMQKVGTTPNSSTIVAILPTIGQANALRQGMAIHGYSIRRTFSNDVVVGTGLLDMYTKCQHISYARKIFDMMGVKNEICWSAMIGGYVTCDFMKEALELYDKMVLRYGMSPTTVTFGSILRACAKLTDSRKGRQLHCCTLKSAVDLDTLVGNSLLSMYAKCGIIDDAIRFFDEMVSKDTVSYSAIISGCMQNGYAEEALLIFRQMQLSGNYPDLATMVGLIPACSHLSALQHGACCHSYSIVCGFTTDTPICNALVDMYSKCGKINNAREVFDRMHRQDIISWNAMIVGYGINGLGIEALSLFRKFQALGCNPDDVTFIAVLSACSHSGLVTEGRHWFNSMIQDFKIIPRMAHYICMVDLLGRAGHLDEAYSFIQKMPFEPDVNVWGSLLAACRTHKNIDLGEEVSTKIQHLGPEGTGNFVLMSNIYSSVGRWDDAAQVRILQRDQGYKKSPGCSWIEIAGLIHGFINGDQSHPQSAEINKKLEELLVEMKKLGYSCRI</sequence>
<proteinExistence type="inferred from homology"/>
<dbReference type="PROSITE" id="PS51375">
    <property type="entry name" value="PPR"/>
    <property type="match status" value="7"/>
</dbReference>
<dbReference type="AlphaFoldDB" id="A0AAD7Q5Q3"/>
<evidence type="ECO:0000256" key="3">
    <source>
        <dbReference type="PROSITE-ProRule" id="PRU00708"/>
    </source>
</evidence>
<protein>
    <submittedName>
        <fullName evidence="4">Pentatricopeptide repeat-containing protein</fullName>
    </submittedName>
</protein>
<evidence type="ECO:0000313" key="4">
    <source>
        <dbReference type="EMBL" id="KAJ7975335.1"/>
    </source>
</evidence>
<evidence type="ECO:0000313" key="5">
    <source>
        <dbReference type="Proteomes" id="UP001163823"/>
    </source>
</evidence>
<dbReference type="InterPro" id="IPR046849">
    <property type="entry name" value="E2_motif"/>
</dbReference>
<dbReference type="Gene3D" id="1.25.40.10">
    <property type="entry name" value="Tetratricopeptide repeat domain"/>
    <property type="match status" value="5"/>
</dbReference>
<keyword evidence="2" id="KW-0677">Repeat</keyword>
<dbReference type="PANTHER" id="PTHR47926:SF536">
    <property type="entry name" value="DYW DOMAIN-CONTAINING PROTEIN"/>
    <property type="match status" value="1"/>
</dbReference>
<dbReference type="InterPro" id="IPR011990">
    <property type="entry name" value="TPR-like_helical_dom_sf"/>
</dbReference>
<dbReference type="KEGG" id="qsa:O6P43_005272"/>
<dbReference type="PANTHER" id="PTHR47926">
    <property type="entry name" value="PENTATRICOPEPTIDE REPEAT-CONTAINING PROTEIN"/>
    <property type="match status" value="1"/>
</dbReference>
<dbReference type="GO" id="GO:0003723">
    <property type="term" value="F:RNA binding"/>
    <property type="evidence" value="ECO:0007669"/>
    <property type="project" value="InterPro"/>
</dbReference>
<evidence type="ECO:0000256" key="1">
    <source>
        <dbReference type="ARBA" id="ARBA00006643"/>
    </source>
</evidence>
<dbReference type="Proteomes" id="UP001163823">
    <property type="component" value="Chromosome 3"/>
</dbReference>
<dbReference type="InterPro" id="IPR046960">
    <property type="entry name" value="PPR_At4g14850-like_plant"/>
</dbReference>
<dbReference type="InterPro" id="IPR046848">
    <property type="entry name" value="E_motif"/>
</dbReference>
<feature type="repeat" description="PPR" evidence="3">
    <location>
        <begin position="428"/>
        <end position="462"/>
    </location>
</feature>
<feature type="repeat" description="PPR" evidence="3">
    <location>
        <begin position="225"/>
        <end position="259"/>
    </location>
</feature>
<dbReference type="GO" id="GO:0099402">
    <property type="term" value="P:plant organ development"/>
    <property type="evidence" value="ECO:0007669"/>
    <property type="project" value="UniProtKB-ARBA"/>
</dbReference>
<dbReference type="NCBIfam" id="TIGR00756">
    <property type="entry name" value="PPR"/>
    <property type="match status" value="8"/>
</dbReference>
<comment type="caution">
    <text evidence="4">The sequence shown here is derived from an EMBL/GenBank/DDBJ whole genome shotgun (WGS) entry which is preliminary data.</text>
</comment>
<dbReference type="Pfam" id="PF20430">
    <property type="entry name" value="Eplus_motif"/>
    <property type="match status" value="1"/>
</dbReference>
<evidence type="ECO:0000256" key="2">
    <source>
        <dbReference type="ARBA" id="ARBA00022737"/>
    </source>
</evidence>
<dbReference type="Pfam" id="PF13041">
    <property type="entry name" value="PPR_2"/>
    <property type="match status" value="4"/>
</dbReference>
<gene>
    <name evidence="4" type="ORF">O6P43_005272</name>
</gene>
<dbReference type="FunFam" id="1.25.40.10:FF:000682">
    <property type="entry name" value="Pentatricopeptide repeat-containing protein At3g16610"/>
    <property type="match status" value="1"/>
</dbReference>
<feature type="repeat" description="PPR" evidence="3">
    <location>
        <begin position="194"/>
        <end position="224"/>
    </location>
</feature>